<dbReference type="GO" id="GO:0005886">
    <property type="term" value="C:plasma membrane"/>
    <property type="evidence" value="ECO:0007669"/>
    <property type="project" value="UniProtKB-SubCell"/>
</dbReference>
<proteinExistence type="inferred from homology"/>
<dbReference type="RefSeq" id="WP_011521789.1">
    <property type="nucleotide sequence ID" value="NC_008009.1"/>
</dbReference>
<feature type="transmembrane region" description="Helical" evidence="7">
    <location>
        <begin position="379"/>
        <end position="402"/>
    </location>
</feature>
<feature type="transmembrane region" description="Helical" evidence="7">
    <location>
        <begin position="281"/>
        <end position="305"/>
    </location>
</feature>
<feature type="domain" description="ABC3 transporter permease C-terminal" evidence="8">
    <location>
        <begin position="697"/>
        <end position="810"/>
    </location>
</feature>
<evidence type="ECO:0000259" key="9">
    <source>
        <dbReference type="Pfam" id="PF12704"/>
    </source>
</evidence>
<keyword evidence="3 7" id="KW-0812">Transmembrane</keyword>
<keyword evidence="11" id="KW-1185">Reference proteome</keyword>
<dbReference type="KEGG" id="aba:Acid345_0984"/>
<comment type="similarity">
    <text evidence="6">Belongs to the ABC-4 integral membrane protein family.</text>
</comment>
<evidence type="ECO:0000256" key="5">
    <source>
        <dbReference type="ARBA" id="ARBA00023136"/>
    </source>
</evidence>
<protein>
    <submittedName>
        <fullName evidence="10">ABC efflux pump, inner membrane subunit</fullName>
    </submittedName>
</protein>
<accession>Q1IT13</accession>
<reference evidence="10 11" key="1">
    <citation type="journal article" date="2009" name="Appl. Environ. Microbiol.">
        <title>Three genomes from the phylum Acidobacteria provide insight into the lifestyles of these microorganisms in soils.</title>
        <authorList>
            <person name="Ward N.L."/>
            <person name="Challacombe J.F."/>
            <person name="Janssen P.H."/>
            <person name="Henrissat B."/>
            <person name="Coutinho P.M."/>
            <person name="Wu M."/>
            <person name="Xie G."/>
            <person name="Haft D.H."/>
            <person name="Sait M."/>
            <person name="Badger J."/>
            <person name="Barabote R.D."/>
            <person name="Bradley B."/>
            <person name="Brettin T.S."/>
            <person name="Brinkac L.M."/>
            <person name="Bruce D."/>
            <person name="Creasy T."/>
            <person name="Daugherty S.C."/>
            <person name="Davidsen T.M."/>
            <person name="DeBoy R.T."/>
            <person name="Detter J.C."/>
            <person name="Dodson R.J."/>
            <person name="Durkin A.S."/>
            <person name="Ganapathy A."/>
            <person name="Gwinn-Giglio M."/>
            <person name="Han C.S."/>
            <person name="Khouri H."/>
            <person name="Kiss H."/>
            <person name="Kothari S.P."/>
            <person name="Madupu R."/>
            <person name="Nelson K.E."/>
            <person name="Nelson W.C."/>
            <person name="Paulsen I."/>
            <person name="Penn K."/>
            <person name="Ren Q."/>
            <person name="Rosovitz M.J."/>
            <person name="Selengut J.D."/>
            <person name="Shrivastava S."/>
            <person name="Sullivan S.A."/>
            <person name="Tapia R."/>
            <person name="Thompson L.S."/>
            <person name="Watkins K.L."/>
            <person name="Yang Q."/>
            <person name="Yu C."/>
            <person name="Zafar N."/>
            <person name="Zhou L."/>
            <person name="Kuske C.R."/>
        </authorList>
    </citation>
    <scope>NUCLEOTIDE SEQUENCE [LARGE SCALE GENOMIC DNA]</scope>
    <source>
        <strain evidence="10 11">Ellin345</strain>
    </source>
</reference>
<evidence type="ECO:0000256" key="7">
    <source>
        <dbReference type="SAM" id="Phobius"/>
    </source>
</evidence>
<dbReference type="Pfam" id="PF12704">
    <property type="entry name" value="MacB_PCD"/>
    <property type="match status" value="2"/>
</dbReference>
<gene>
    <name evidence="10" type="ordered locus">Acid345_0984</name>
</gene>
<dbReference type="InterPro" id="IPR050250">
    <property type="entry name" value="Macrolide_Exporter_MacB"/>
</dbReference>
<keyword evidence="4 7" id="KW-1133">Transmembrane helix</keyword>
<evidence type="ECO:0000256" key="4">
    <source>
        <dbReference type="ARBA" id="ARBA00022989"/>
    </source>
</evidence>
<dbReference type="InterPro" id="IPR025857">
    <property type="entry name" value="MacB_PCD"/>
</dbReference>
<sequence>MREDLRSALRAMLANRGFTFIAVLTIGIGIGASTTIFGWIRTVLLHPLPGATNASRIVSLENTADDGHPLTTSFLDFTDYRDHLKLADVTLRKIQPLIIGEEPNPARAWGEVVSGNFFPVLGVQPEIGRFFSSEESTDAQNAHPVVVISHGYWVSHYGSSPAAIGQTLHINRTPFTVIGVAPLAFHGSWAGLDMEMWVPVTMYGQLTHTGIWMLEDRKTRNFEMLARLKPGVHLAEANQEAQALAANMAKADADADNGVGLVFMPLSKSHFGAEAVLLKPLGILMGASALMLLTVCANIASLLLARATARRKEFSIRLAMGARPARLTRQLLTEALALALAGALLGLLLTRWLTGALNWLAPGNSTPLLNAHRFDWEVLLFSAGLAAFVAVAAGMAPALSAVRADVNQVLNEARGLGTSGESHHLRKVFVVAEVALAVMALIGAGLFVKNFQRSRQMDPGFIAEGVAVASFDLSTAGYNARQADDFCTRLREKLEHTPSVTAVSYDDSLPLGSSGGNWEDLEIQGYVPRLNENMKIYRDLISPGFFDLMKIPLLAGRDFDLHDSATRLHDDPIQKVMIVNQEFVRRFLPGRDPLGHRVRGWGEWFTIVGVVQTVKYHQITESPEPYIYVPIRQVYRPEYGLTFHVRTSGSVPEAIASIRREARQIDPGLLLLDAQPLTEYIAGSLYGQRVAASLLTVLGGISILLAAVGLYGLMSYSVAERTSEIGIRMTLGAQRATVMSMVLKQGLVMALLGLAIGTVASLAAARLVSAALGAISPADPAVYLAAVAFTIMMALLSVAIPAWRAMRVDPMVALRYQ</sequence>
<evidence type="ECO:0000256" key="3">
    <source>
        <dbReference type="ARBA" id="ARBA00022692"/>
    </source>
</evidence>
<feature type="domain" description="ABC3 transporter permease C-terminal" evidence="8">
    <location>
        <begin position="287"/>
        <end position="404"/>
    </location>
</feature>
<evidence type="ECO:0000259" key="8">
    <source>
        <dbReference type="Pfam" id="PF02687"/>
    </source>
</evidence>
<dbReference type="HOGENOM" id="CLU_009433_1_0_0"/>
<dbReference type="eggNOG" id="COG0577">
    <property type="taxonomic scope" value="Bacteria"/>
</dbReference>
<dbReference type="EMBL" id="CP000360">
    <property type="protein sequence ID" value="ABF39987.1"/>
    <property type="molecule type" value="Genomic_DNA"/>
</dbReference>
<keyword evidence="5 7" id="KW-0472">Membrane</keyword>
<comment type="subcellular location">
    <subcellularLocation>
        <location evidence="1">Cell membrane</location>
        <topology evidence="1">Multi-pass membrane protein</topology>
    </subcellularLocation>
</comment>
<dbReference type="GO" id="GO:0022857">
    <property type="term" value="F:transmembrane transporter activity"/>
    <property type="evidence" value="ECO:0007669"/>
    <property type="project" value="TreeGrafter"/>
</dbReference>
<feature type="domain" description="MacB-like periplasmic core" evidence="9">
    <location>
        <begin position="19"/>
        <end position="243"/>
    </location>
</feature>
<dbReference type="PANTHER" id="PTHR30572:SF4">
    <property type="entry name" value="ABC TRANSPORTER PERMEASE YTRF"/>
    <property type="match status" value="1"/>
</dbReference>
<name>Q1IT13_KORVE</name>
<dbReference type="PANTHER" id="PTHR30572">
    <property type="entry name" value="MEMBRANE COMPONENT OF TRANSPORTER-RELATED"/>
    <property type="match status" value="1"/>
</dbReference>
<dbReference type="EnsemblBacteria" id="ABF39987">
    <property type="protein sequence ID" value="ABF39987"/>
    <property type="gene ID" value="Acid345_0984"/>
</dbReference>
<feature type="transmembrane region" description="Helical" evidence="7">
    <location>
        <begin position="747"/>
        <end position="775"/>
    </location>
</feature>
<dbReference type="InterPro" id="IPR003838">
    <property type="entry name" value="ABC3_permease_C"/>
</dbReference>
<dbReference type="InterPro" id="IPR017800">
    <property type="entry name" value="ADOP"/>
</dbReference>
<organism evidence="10 11">
    <name type="scientific">Koribacter versatilis (strain Ellin345)</name>
    <dbReference type="NCBI Taxonomy" id="204669"/>
    <lineage>
        <taxon>Bacteria</taxon>
        <taxon>Pseudomonadati</taxon>
        <taxon>Acidobacteriota</taxon>
        <taxon>Terriglobia</taxon>
        <taxon>Terriglobales</taxon>
        <taxon>Candidatus Korobacteraceae</taxon>
        <taxon>Candidatus Korobacter</taxon>
    </lineage>
</organism>
<evidence type="ECO:0000256" key="1">
    <source>
        <dbReference type="ARBA" id="ARBA00004651"/>
    </source>
</evidence>
<feature type="domain" description="MacB-like periplasmic core" evidence="9">
    <location>
        <begin position="434"/>
        <end position="659"/>
    </location>
</feature>
<evidence type="ECO:0000256" key="6">
    <source>
        <dbReference type="ARBA" id="ARBA00038076"/>
    </source>
</evidence>
<dbReference type="NCBIfam" id="TIGR03434">
    <property type="entry name" value="ADOP"/>
    <property type="match status" value="1"/>
</dbReference>
<evidence type="ECO:0000256" key="2">
    <source>
        <dbReference type="ARBA" id="ARBA00022475"/>
    </source>
</evidence>
<dbReference type="OrthoDB" id="101152at2"/>
<evidence type="ECO:0000313" key="10">
    <source>
        <dbReference type="EMBL" id="ABF39987.1"/>
    </source>
</evidence>
<feature type="transmembrane region" description="Helical" evidence="7">
    <location>
        <begin position="690"/>
        <end position="713"/>
    </location>
</feature>
<feature type="transmembrane region" description="Helical" evidence="7">
    <location>
        <begin position="781"/>
        <end position="803"/>
    </location>
</feature>
<feature type="transmembrane region" description="Helical" evidence="7">
    <location>
        <begin position="428"/>
        <end position="448"/>
    </location>
</feature>
<dbReference type="Pfam" id="PF02687">
    <property type="entry name" value="FtsX"/>
    <property type="match status" value="2"/>
</dbReference>
<dbReference type="Proteomes" id="UP000002432">
    <property type="component" value="Chromosome"/>
</dbReference>
<keyword evidence="2" id="KW-1003">Cell membrane</keyword>
<evidence type="ECO:0000313" key="11">
    <source>
        <dbReference type="Proteomes" id="UP000002432"/>
    </source>
</evidence>
<dbReference type="STRING" id="204669.Acid345_0984"/>
<dbReference type="AlphaFoldDB" id="Q1IT13"/>
<feature type="transmembrane region" description="Helical" evidence="7">
    <location>
        <begin position="20"/>
        <end position="40"/>
    </location>
</feature>
<feature type="transmembrane region" description="Helical" evidence="7">
    <location>
        <begin position="335"/>
        <end position="359"/>
    </location>
</feature>